<feature type="region of interest" description="Disordered" evidence="1">
    <location>
        <begin position="98"/>
        <end position="132"/>
    </location>
</feature>
<dbReference type="Proteomes" id="UP000268093">
    <property type="component" value="Unassembled WGS sequence"/>
</dbReference>
<feature type="compositionally biased region" description="Polar residues" evidence="1">
    <location>
        <begin position="120"/>
        <end position="131"/>
    </location>
</feature>
<reference evidence="2 3" key="1">
    <citation type="journal article" date="2018" name="New Phytol.">
        <title>Phylogenomics of Endogonaceae and evolution of mycorrhizas within Mucoromycota.</title>
        <authorList>
            <person name="Chang Y."/>
            <person name="Desiro A."/>
            <person name="Na H."/>
            <person name="Sandor L."/>
            <person name="Lipzen A."/>
            <person name="Clum A."/>
            <person name="Barry K."/>
            <person name="Grigoriev I.V."/>
            <person name="Martin F.M."/>
            <person name="Stajich J.E."/>
            <person name="Smith M.E."/>
            <person name="Bonito G."/>
            <person name="Spatafora J.W."/>
        </authorList>
    </citation>
    <scope>NUCLEOTIDE SEQUENCE [LARGE SCALE GENOMIC DNA]</scope>
    <source>
        <strain evidence="2 3">GMNB39</strain>
    </source>
</reference>
<gene>
    <name evidence="2" type="ORF">BC936DRAFT_141965</name>
</gene>
<dbReference type="EMBL" id="RBNI01002100">
    <property type="protein sequence ID" value="RUP49630.1"/>
    <property type="molecule type" value="Genomic_DNA"/>
</dbReference>
<dbReference type="AlphaFoldDB" id="A0A433DFJ9"/>
<evidence type="ECO:0000256" key="1">
    <source>
        <dbReference type="SAM" id="MobiDB-lite"/>
    </source>
</evidence>
<proteinExistence type="predicted"/>
<name>A0A433DFJ9_9FUNG</name>
<evidence type="ECO:0000313" key="2">
    <source>
        <dbReference type="EMBL" id="RUP49630.1"/>
    </source>
</evidence>
<sequence>MGVDMMGRPEPSNLDHDMPPCVTDLRGHSSTPSYVPPDIFIHVSSSTQVRAIELTYKSNRSRHNLQETPKTMTCSLFEPFIWFYEYMRHCMESVHAHHTNPRQPATPPLPPTGTGLNAKAQPSSPLPTTRQPFGEELAEPLIEHVSISTDDVFAPEDIPSPSTPRIHEFSTATVTSGFQYILKDSGYAEQVVEGKLLPLLNEDIKKNKSITPVDVGSTLAPEFSPARSKEILINSGHAECKEKDEVEGQVIADSFPLLGHDKISIKSDRSVGHMSFSPHESAVSVHGGSNRESEFATSENVDLRNDSQDPDLVTEEDTQHNSEDEGRSHANLGRQYDRYDRALSSASVRSQRLKAHRIARFPLAAIGEHYSAGSMDSCVTTLEDEENEEQECEYAASNEAARGAV</sequence>
<protein>
    <submittedName>
        <fullName evidence="2">Uncharacterized protein</fullName>
    </submittedName>
</protein>
<accession>A0A433DFJ9</accession>
<feature type="region of interest" description="Disordered" evidence="1">
    <location>
        <begin position="270"/>
        <end position="335"/>
    </location>
</feature>
<evidence type="ECO:0000313" key="3">
    <source>
        <dbReference type="Proteomes" id="UP000268093"/>
    </source>
</evidence>
<keyword evidence="3" id="KW-1185">Reference proteome</keyword>
<comment type="caution">
    <text evidence="2">The sequence shown here is derived from an EMBL/GenBank/DDBJ whole genome shotgun (WGS) entry which is preliminary data.</text>
</comment>
<organism evidence="2 3">
    <name type="scientific">Jimgerdemannia flammicorona</name>
    <dbReference type="NCBI Taxonomy" id="994334"/>
    <lineage>
        <taxon>Eukaryota</taxon>
        <taxon>Fungi</taxon>
        <taxon>Fungi incertae sedis</taxon>
        <taxon>Mucoromycota</taxon>
        <taxon>Mucoromycotina</taxon>
        <taxon>Endogonomycetes</taxon>
        <taxon>Endogonales</taxon>
        <taxon>Endogonaceae</taxon>
        <taxon>Jimgerdemannia</taxon>
    </lineage>
</organism>
<feature type="compositionally biased region" description="Basic and acidic residues" evidence="1">
    <location>
        <begin position="317"/>
        <end position="328"/>
    </location>
</feature>